<keyword evidence="2" id="KW-1185">Reference proteome</keyword>
<sequence>MPRYLPGELTDRIISLVLGSTDGSDYNGYQALLSCALVCQAWLPASRSALSDCIRIDCRAAYDSFVQSVLPSEQWLPYLQSTRVLWIDQSSYELRSNIRDSESCHGRIVSSMTPQVTSRT</sequence>
<dbReference type="OrthoDB" id="2756640at2759"/>
<dbReference type="EMBL" id="KZ857414">
    <property type="protein sequence ID" value="RDX48110.1"/>
    <property type="molecule type" value="Genomic_DNA"/>
</dbReference>
<evidence type="ECO:0000313" key="2">
    <source>
        <dbReference type="Proteomes" id="UP000256964"/>
    </source>
</evidence>
<dbReference type="AlphaFoldDB" id="A0A371D6H5"/>
<organism evidence="1 2">
    <name type="scientific">Lentinus brumalis</name>
    <dbReference type="NCBI Taxonomy" id="2498619"/>
    <lineage>
        <taxon>Eukaryota</taxon>
        <taxon>Fungi</taxon>
        <taxon>Dikarya</taxon>
        <taxon>Basidiomycota</taxon>
        <taxon>Agaricomycotina</taxon>
        <taxon>Agaricomycetes</taxon>
        <taxon>Polyporales</taxon>
        <taxon>Polyporaceae</taxon>
        <taxon>Lentinus</taxon>
    </lineage>
</organism>
<accession>A0A371D6H5</accession>
<protein>
    <recommendedName>
        <fullName evidence="3">F-box domain-containing protein</fullName>
    </recommendedName>
</protein>
<dbReference type="Proteomes" id="UP000256964">
    <property type="component" value="Unassembled WGS sequence"/>
</dbReference>
<name>A0A371D6H5_9APHY</name>
<reference evidence="1 2" key="1">
    <citation type="journal article" date="2018" name="Biotechnol. Biofuels">
        <title>Integrative visual omics of the white-rot fungus Polyporus brumalis exposes the biotechnological potential of its oxidative enzymes for delignifying raw plant biomass.</title>
        <authorList>
            <person name="Miyauchi S."/>
            <person name="Rancon A."/>
            <person name="Drula E."/>
            <person name="Hage H."/>
            <person name="Chaduli D."/>
            <person name="Favel A."/>
            <person name="Grisel S."/>
            <person name="Henrissat B."/>
            <person name="Herpoel-Gimbert I."/>
            <person name="Ruiz-Duenas F.J."/>
            <person name="Chevret D."/>
            <person name="Hainaut M."/>
            <person name="Lin J."/>
            <person name="Wang M."/>
            <person name="Pangilinan J."/>
            <person name="Lipzen A."/>
            <person name="Lesage-Meessen L."/>
            <person name="Navarro D."/>
            <person name="Riley R."/>
            <person name="Grigoriev I.V."/>
            <person name="Zhou S."/>
            <person name="Raouche S."/>
            <person name="Rosso M.N."/>
        </authorList>
    </citation>
    <scope>NUCLEOTIDE SEQUENCE [LARGE SCALE GENOMIC DNA]</scope>
    <source>
        <strain evidence="1 2">BRFM 1820</strain>
    </source>
</reference>
<proteinExistence type="predicted"/>
<gene>
    <name evidence="1" type="ORF">OH76DRAFT_699926</name>
</gene>
<evidence type="ECO:0008006" key="3">
    <source>
        <dbReference type="Google" id="ProtNLM"/>
    </source>
</evidence>
<evidence type="ECO:0000313" key="1">
    <source>
        <dbReference type="EMBL" id="RDX48110.1"/>
    </source>
</evidence>